<keyword evidence="6 9" id="KW-0378">Hydrolase</keyword>
<evidence type="ECO:0000256" key="5">
    <source>
        <dbReference type="ARBA" id="ARBA00022750"/>
    </source>
</evidence>
<dbReference type="GO" id="GO:0004190">
    <property type="term" value="F:aspartic-type endopeptidase activity"/>
    <property type="evidence" value="ECO:0007669"/>
    <property type="project" value="UniProtKB-UniRule"/>
</dbReference>
<dbReference type="NCBIfam" id="TIGR00077">
    <property type="entry name" value="lspA"/>
    <property type="match status" value="1"/>
</dbReference>
<feature type="active site" evidence="9">
    <location>
        <position position="120"/>
    </location>
</feature>
<dbReference type="EC" id="3.4.23.36" evidence="9"/>
<feature type="active site" evidence="9">
    <location>
        <position position="134"/>
    </location>
</feature>
<keyword evidence="3 9" id="KW-0645">Protease</keyword>
<dbReference type="AlphaFoldDB" id="A0AAE9YGA3"/>
<protein>
    <recommendedName>
        <fullName evidence="9">Lipoprotein signal peptidase</fullName>
        <ecNumber evidence="9">3.4.23.36</ecNumber>
    </recommendedName>
    <alternativeName>
        <fullName evidence="9">Prolipoprotein signal peptidase</fullName>
    </alternativeName>
    <alternativeName>
        <fullName evidence="9">Signal peptidase II</fullName>
        <shortName evidence="9">SPase II</shortName>
    </alternativeName>
</protein>
<comment type="pathway">
    <text evidence="9">Protein modification; lipoprotein biosynthesis (signal peptide cleavage).</text>
</comment>
<name>A0AAE9YGA3_9ACTN</name>
<comment type="subcellular location">
    <subcellularLocation>
        <location evidence="9">Cell membrane</location>
        <topology evidence="9">Multi-pass membrane protein</topology>
    </subcellularLocation>
</comment>
<dbReference type="PANTHER" id="PTHR33695:SF1">
    <property type="entry name" value="LIPOPROTEIN SIGNAL PEPTIDASE"/>
    <property type="match status" value="1"/>
</dbReference>
<evidence type="ECO:0000313" key="12">
    <source>
        <dbReference type="EMBL" id="WCO67982.1"/>
    </source>
</evidence>
<keyword evidence="7 9" id="KW-1133">Transmembrane helix</keyword>
<evidence type="ECO:0000256" key="11">
    <source>
        <dbReference type="RuleBase" id="RU004181"/>
    </source>
</evidence>
<feature type="transmembrane region" description="Helical" evidence="9">
    <location>
        <begin position="67"/>
        <end position="87"/>
    </location>
</feature>
<evidence type="ECO:0000256" key="9">
    <source>
        <dbReference type="HAMAP-Rule" id="MF_00161"/>
    </source>
</evidence>
<comment type="catalytic activity">
    <reaction evidence="9 10">
        <text>Release of signal peptides from bacterial membrane prolipoproteins. Hydrolyzes -Xaa-Yaa-Zaa-|-(S,diacylglyceryl)Cys-, in which Xaa is hydrophobic (preferably Leu), and Yaa (Ala or Ser) and Zaa (Gly or Ala) have small, neutral side chains.</text>
        <dbReference type="EC" id="3.4.23.36"/>
    </reaction>
</comment>
<evidence type="ECO:0000256" key="8">
    <source>
        <dbReference type="ARBA" id="ARBA00023136"/>
    </source>
</evidence>
<dbReference type="Pfam" id="PF01252">
    <property type="entry name" value="Peptidase_A8"/>
    <property type="match status" value="1"/>
</dbReference>
<keyword evidence="4 9" id="KW-0812">Transmembrane</keyword>
<evidence type="ECO:0000313" key="13">
    <source>
        <dbReference type="Proteomes" id="UP001216390"/>
    </source>
</evidence>
<evidence type="ECO:0000256" key="10">
    <source>
        <dbReference type="RuleBase" id="RU000594"/>
    </source>
</evidence>
<dbReference type="Proteomes" id="UP001216390">
    <property type="component" value="Chromosome"/>
</dbReference>
<proteinExistence type="inferred from homology"/>
<keyword evidence="2 9" id="KW-1003">Cell membrane</keyword>
<reference evidence="12" key="1">
    <citation type="submission" date="2023-01" db="EMBL/GenBank/DDBJ databases">
        <title>The diversity of Class Acidimicrobiia in South China Sea sediment environments and the proposal of Iamia marina sp. nov., a novel species of the genus Iamia.</title>
        <authorList>
            <person name="He Y."/>
            <person name="Tian X."/>
        </authorList>
    </citation>
    <scope>NUCLEOTIDE SEQUENCE</scope>
    <source>
        <strain evidence="12">DSM 19957</strain>
    </source>
</reference>
<dbReference type="HAMAP" id="MF_00161">
    <property type="entry name" value="LspA"/>
    <property type="match status" value="1"/>
</dbReference>
<keyword evidence="8 9" id="KW-0472">Membrane</keyword>
<organism evidence="12 13">
    <name type="scientific">Iamia majanohamensis</name>
    <dbReference type="NCBI Taxonomy" id="467976"/>
    <lineage>
        <taxon>Bacteria</taxon>
        <taxon>Bacillati</taxon>
        <taxon>Actinomycetota</taxon>
        <taxon>Acidimicrobiia</taxon>
        <taxon>Acidimicrobiales</taxon>
        <taxon>Iamiaceae</taxon>
        <taxon>Iamia</taxon>
    </lineage>
</organism>
<dbReference type="InterPro" id="IPR001872">
    <property type="entry name" value="Peptidase_A8"/>
</dbReference>
<gene>
    <name evidence="9 12" type="primary">lspA</name>
    <name evidence="12" type="ORF">PO878_04495</name>
</gene>
<dbReference type="KEGG" id="ima:PO878_04495"/>
<feature type="transmembrane region" description="Helical" evidence="9">
    <location>
        <begin position="92"/>
        <end position="110"/>
    </location>
</feature>
<dbReference type="GO" id="GO:0006508">
    <property type="term" value="P:proteolysis"/>
    <property type="evidence" value="ECO:0007669"/>
    <property type="project" value="UniProtKB-KW"/>
</dbReference>
<evidence type="ECO:0000256" key="6">
    <source>
        <dbReference type="ARBA" id="ARBA00022801"/>
    </source>
</evidence>
<comment type="similarity">
    <text evidence="1 9 11">Belongs to the peptidase A8 family.</text>
</comment>
<dbReference type="PRINTS" id="PR00781">
    <property type="entry name" value="LIPOSIGPTASE"/>
</dbReference>
<evidence type="ECO:0000256" key="7">
    <source>
        <dbReference type="ARBA" id="ARBA00022989"/>
    </source>
</evidence>
<dbReference type="PROSITE" id="PS00855">
    <property type="entry name" value="SPASE_II"/>
    <property type="match status" value="1"/>
</dbReference>
<comment type="function">
    <text evidence="9 10">This protein specifically catalyzes the removal of signal peptides from prolipoproteins.</text>
</comment>
<evidence type="ECO:0000256" key="1">
    <source>
        <dbReference type="ARBA" id="ARBA00006139"/>
    </source>
</evidence>
<accession>A0AAE9YGA3</accession>
<dbReference type="PANTHER" id="PTHR33695">
    <property type="entry name" value="LIPOPROTEIN SIGNAL PEPTIDASE"/>
    <property type="match status" value="1"/>
</dbReference>
<keyword evidence="5 9" id="KW-0064">Aspartyl protease</keyword>
<dbReference type="EMBL" id="CP116942">
    <property type="protein sequence ID" value="WCO67982.1"/>
    <property type="molecule type" value="Genomic_DNA"/>
</dbReference>
<evidence type="ECO:0000256" key="3">
    <source>
        <dbReference type="ARBA" id="ARBA00022670"/>
    </source>
</evidence>
<feature type="transmembrane region" description="Helical" evidence="9">
    <location>
        <begin position="16"/>
        <end position="38"/>
    </location>
</feature>
<evidence type="ECO:0000256" key="4">
    <source>
        <dbReference type="ARBA" id="ARBA00022692"/>
    </source>
</evidence>
<dbReference type="RefSeq" id="WP_272737499.1">
    <property type="nucleotide sequence ID" value="NZ_CP116942.1"/>
</dbReference>
<sequence>MTKPAGSVPRRRHVRFVVAAVAVAATDLISKLVATAYLDAEGIDLPGPLDLRLAYNSGVAFSLGRDAPTWLIITLTSGVAAAIGVVAWRGMFASSLAAGVVVGGAVANLIDRVQAGTVVDMLYTGWWPTFNLADVAVVGGAFALVITDWAAPQTTNRPRQQPAHPSE</sequence>
<dbReference type="GO" id="GO:0005886">
    <property type="term" value="C:plasma membrane"/>
    <property type="evidence" value="ECO:0007669"/>
    <property type="project" value="UniProtKB-SubCell"/>
</dbReference>
<evidence type="ECO:0000256" key="2">
    <source>
        <dbReference type="ARBA" id="ARBA00022475"/>
    </source>
</evidence>
<keyword evidence="13" id="KW-1185">Reference proteome</keyword>
<feature type="transmembrane region" description="Helical" evidence="9">
    <location>
        <begin position="130"/>
        <end position="151"/>
    </location>
</feature>